<dbReference type="AlphaFoldDB" id="A0A0U5FRD6"/>
<dbReference type="InterPro" id="IPR027417">
    <property type="entry name" value="P-loop_NTPase"/>
</dbReference>
<dbReference type="STRING" id="454130.A0A0U5FRD6"/>
<dbReference type="EMBL" id="CDMC01000001">
    <property type="protein sequence ID" value="CEL01191.1"/>
    <property type="molecule type" value="Genomic_DNA"/>
</dbReference>
<evidence type="ECO:0000313" key="2">
    <source>
        <dbReference type="EMBL" id="CEL01191.1"/>
    </source>
</evidence>
<accession>A0A0U5FRD6</accession>
<keyword evidence="3" id="KW-1185">Reference proteome</keyword>
<dbReference type="Pfam" id="PF23232">
    <property type="entry name" value="AAA_lid_13"/>
    <property type="match status" value="1"/>
</dbReference>
<proteinExistence type="predicted"/>
<dbReference type="Proteomes" id="UP000054771">
    <property type="component" value="Unassembled WGS sequence"/>
</dbReference>
<dbReference type="SUPFAM" id="SSF52540">
    <property type="entry name" value="P-loop containing nucleoside triphosphate hydrolases"/>
    <property type="match status" value="1"/>
</dbReference>
<evidence type="ECO:0000313" key="3">
    <source>
        <dbReference type="Proteomes" id="UP000054771"/>
    </source>
</evidence>
<name>A0A0U5FRD6_ASPCI</name>
<gene>
    <name evidence="2" type="ORF">ASPCAL00779</name>
</gene>
<sequence>MAILTARCIGTVNEAFRSRVRFCFHYQYPTRDQRRRVWQNFIGRVKAVDQLKIDQEYLENRFDELTEIMMNGRQIRDTITTARQFAKHKGWKMEYGELKHVIELAGDRGGGF</sequence>
<dbReference type="OrthoDB" id="10042665at2759"/>
<dbReference type="PANTHER" id="PTHR46411">
    <property type="entry name" value="FAMILY ATPASE, PUTATIVE-RELATED"/>
    <property type="match status" value="1"/>
</dbReference>
<feature type="domain" description="AAA+ ATPase lid" evidence="1">
    <location>
        <begin position="31"/>
        <end position="92"/>
    </location>
</feature>
<dbReference type="InterPro" id="IPR056599">
    <property type="entry name" value="AAA_lid_fung"/>
</dbReference>
<dbReference type="PANTHER" id="PTHR46411:SF2">
    <property type="entry name" value="AAA+ ATPASE DOMAIN-CONTAINING PROTEIN"/>
    <property type="match status" value="1"/>
</dbReference>
<protein>
    <recommendedName>
        <fullName evidence="1">AAA+ ATPase lid domain-containing protein</fullName>
    </recommendedName>
</protein>
<reference evidence="3" key="1">
    <citation type="journal article" date="2016" name="Genome Announc.">
        <title>Draft genome sequences of fungus Aspergillus calidoustus.</title>
        <authorList>
            <person name="Horn F."/>
            <person name="Linde J."/>
            <person name="Mattern D.J."/>
            <person name="Walther G."/>
            <person name="Guthke R."/>
            <person name="Scherlach K."/>
            <person name="Martin K."/>
            <person name="Brakhage A.A."/>
            <person name="Petzke L."/>
            <person name="Valiante V."/>
        </authorList>
    </citation>
    <scope>NUCLEOTIDE SEQUENCE [LARGE SCALE GENOMIC DNA]</scope>
    <source>
        <strain evidence="3">SF006504</strain>
    </source>
</reference>
<evidence type="ECO:0000259" key="1">
    <source>
        <dbReference type="Pfam" id="PF23232"/>
    </source>
</evidence>
<organism evidence="2 3">
    <name type="scientific">Aspergillus calidoustus</name>
    <dbReference type="NCBI Taxonomy" id="454130"/>
    <lineage>
        <taxon>Eukaryota</taxon>
        <taxon>Fungi</taxon>
        <taxon>Dikarya</taxon>
        <taxon>Ascomycota</taxon>
        <taxon>Pezizomycotina</taxon>
        <taxon>Eurotiomycetes</taxon>
        <taxon>Eurotiomycetidae</taxon>
        <taxon>Eurotiales</taxon>
        <taxon>Aspergillaceae</taxon>
        <taxon>Aspergillus</taxon>
        <taxon>Aspergillus subgen. Nidulantes</taxon>
    </lineage>
</organism>